<keyword evidence="3" id="KW-0472">Membrane</keyword>
<keyword evidence="3" id="KW-1133">Transmembrane helix</keyword>
<evidence type="ECO:0000256" key="3">
    <source>
        <dbReference type="SAM" id="Phobius"/>
    </source>
</evidence>
<dbReference type="RefSeq" id="WP_068201012.1">
    <property type="nucleotide sequence ID" value="NZ_CP014209.1"/>
</dbReference>
<dbReference type="InterPro" id="IPR023365">
    <property type="entry name" value="Sortase_dom-sf"/>
</dbReference>
<evidence type="ECO:0000256" key="2">
    <source>
        <dbReference type="SAM" id="MobiDB-lite"/>
    </source>
</evidence>
<gene>
    <name evidence="4" type="ORF">I598_0512</name>
</gene>
<protein>
    <submittedName>
        <fullName evidence="4">Sortase family protein</fullName>
    </submittedName>
</protein>
<feature type="compositionally biased region" description="Low complexity" evidence="2">
    <location>
        <begin position="63"/>
        <end position="72"/>
    </location>
</feature>
<organism evidence="4 5">
    <name type="scientific">Isoptericola dokdonensis DS-3</name>
    <dbReference type="NCBI Taxonomy" id="1300344"/>
    <lineage>
        <taxon>Bacteria</taxon>
        <taxon>Bacillati</taxon>
        <taxon>Actinomycetota</taxon>
        <taxon>Actinomycetes</taxon>
        <taxon>Micrococcales</taxon>
        <taxon>Promicromonosporaceae</taxon>
        <taxon>Isoptericola</taxon>
    </lineage>
</organism>
<reference evidence="4 5" key="1">
    <citation type="submission" date="2016-01" db="EMBL/GenBank/DDBJ databases">
        <title>Complete genome sequence of a soil Actinobacterium, Isoptericola dokdonensis DS-3.</title>
        <authorList>
            <person name="Kwon S.-K."/>
            <person name="Kim J.F."/>
        </authorList>
    </citation>
    <scope>NUCLEOTIDE SEQUENCE [LARGE SCALE GENOMIC DNA]</scope>
    <source>
        <strain evidence="4 5">DS-3</strain>
    </source>
</reference>
<dbReference type="Proteomes" id="UP000076794">
    <property type="component" value="Chromosome"/>
</dbReference>
<sequence>MTTHRTAAADRARGPVRRGTPRLWAVLVGTGLVGVAVAVVGGVVAVGGGAEAGVSMQVPRAAPVPAATTAEPVPDEDAPRAGRTDVRDDDRDADGGDPVPVRAASLPPVVAATPPVRVVVGGLVDVRVRPVGVDPDGSMELPSSGDVAGWYRFGAAPGDPEGTVVIASHVDTSDGVGEFAALGSAEAGQAVTVRGANGERHRYRVTDVRRYDKSDVPLDELFDRTADPRLVLVTCGGRWDAQAGSYEDNLVVRAVPDAAGRADR</sequence>
<keyword evidence="5" id="KW-1185">Reference proteome</keyword>
<evidence type="ECO:0000313" key="4">
    <source>
        <dbReference type="EMBL" id="ANC30092.1"/>
    </source>
</evidence>
<feature type="region of interest" description="Disordered" evidence="2">
    <location>
        <begin position="63"/>
        <end position="103"/>
    </location>
</feature>
<evidence type="ECO:0000313" key="5">
    <source>
        <dbReference type="Proteomes" id="UP000076794"/>
    </source>
</evidence>
<feature type="transmembrane region" description="Helical" evidence="3">
    <location>
        <begin position="23"/>
        <end position="50"/>
    </location>
</feature>
<name>A0A168EJ75_9MICO</name>
<dbReference type="GO" id="GO:0016787">
    <property type="term" value="F:hydrolase activity"/>
    <property type="evidence" value="ECO:0007669"/>
    <property type="project" value="UniProtKB-KW"/>
</dbReference>
<dbReference type="KEGG" id="ido:I598_0512"/>
<dbReference type="SUPFAM" id="SSF63817">
    <property type="entry name" value="Sortase"/>
    <property type="match status" value="1"/>
</dbReference>
<dbReference type="CDD" id="cd05829">
    <property type="entry name" value="Sortase_F"/>
    <property type="match status" value="1"/>
</dbReference>
<dbReference type="InterPro" id="IPR042001">
    <property type="entry name" value="Sortase_F"/>
</dbReference>
<dbReference type="EMBL" id="CP014209">
    <property type="protein sequence ID" value="ANC30092.1"/>
    <property type="molecule type" value="Genomic_DNA"/>
</dbReference>
<feature type="compositionally biased region" description="Basic and acidic residues" evidence="2">
    <location>
        <begin position="77"/>
        <end position="94"/>
    </location>
</feature>
<dbReference type="Pfam" id="PF04203">
    <property type="entry name" value="Sortase"/>
    <property type="match status" value="1"/>
</dbReference>
<proteinExistence type="predicted"/>
<dbReference type="InterPro" id="IPR005754">
    <property type="entry name" value="Sortase"/>
</dbReference>
<dbReference type="AlphaFoldDB" id="A0A168EJ75"/>
<evidence type="ECO:0000256" key="1">
    <source>
        <dbReference type="ARBA" id="ARBA00022801"/>
    </source>
</evidence>
<keyword evidence="1" id="KW-0378">Hydrolase</keyword>
<dbReference type="STRING" id="1300344.I598_0512"/>
<dbReference type="Gene3D" id="2.40.260.10">
    <property type="entry name" value="Sortase"/>
    <property type="match status" value="1"/>
</dbReference>
<keyword evidence="3" id="KW-0812">Transmembrane</keyword>
<dbReference type="PATRIC" id="fig|1300344.3.peg.512"/>
<dbReference type="OrthoDB" id="525039at2"/>
<accession>A0A168EJ75</accession>